<dbReference type="Proteomes" id="UP000593576">
    <property type="component" value="Unassembled WGS sequence"/>
</dbReference>
<comment type="caution">
    <text evidence="1">The sequence shown here is derived from an EMBL/GenBank/DDBJ whole genome shotgun (WGS) entry which is preliminary data.</text>
</comment>
<keyword evidence="2" id="KW-1185">Reference proteome</keyword>
<sequence length="259" mass="28951">MQQEISKLQEELVRLDAKMNTKFQEFNDEFRGDLQTLLGQYFGQPTTGVTGKRKGVMGGAPPGFAPKEFVEPNASQVPVGACVFHLLIPSVASMHSSTSVRSISTSQTSSVTNALISKPTSRSISPTVMADRKQKGLCFWCGAKYHMGHKCVKPQLYQFLPEPMSDSEVEEFHVYSDQLEEVIPKDSLSKSHIISLHAITGSQGQNTIRCFPCFFLYFYFAKKRALEEKKLARDEANNAERSTMKSFQEKTAAVEVYSK</sequence>
<accession>A0A7J9LNR4</accession>
<dbReference type="AlphaFoldDB" id="A0A7J9LNR4"/>
<proteinExistence type="predicted"/>
<dbReference type="EMBL" id="JABFAF010000007">
    <property type="protein sequence ID" value="MBA0859949.1"/>
    <property type="molecule type" value="Genomic_DNA"/>
</dbReference>
<organism evidence="1 2">
    <name type="scientific">Gossypium schwendimanii</name>
    <name type="common">Cotton</name>
    <dbReference type="NCBI Taxonomy" id="34291"/>
    <lineage>
        <taxon>Eukaryota</taxon>
        <taxon>Viridiplantae</taxon>
        <taxon>Streptophyta</taxon>
        <taxon>Embryophyta</taxon>
        <taxon>Tracheophyta</taxon>
        <taxon>Spermatophyta</taxon>
        <taxon>Magnoliopsida</taxon>
        <taxon>eudicotyledons</taxon>
        <taxon>Gunneridae</taxon>
        <taxon>Pentapetalae</taxon>
        <taxon>rosids</taxon>
        <taxon>malvids</taxon>
        <taxon>Malvales</taxon>
        <taxon>Malvaceae</taxon>
        <taxon>Malvoideae</taxon>
        <taxon>Gossypium</taxon>
    </lineage>
</organism>
<gene>
    <name evidence="1" type="ORF">Goshw_012363</name>
</gene>
<evidence type="ECO:0000313" key="1">
    <source>
        <dbReference type="EMBL" id="MBA0859949.1"/>
    </source>
</evidence>
<feature type="non-terminal residue" evidence="1">
    <location>
        <position position="1"/>
    </location>
</feature>
<protein>
    <submittedName>
        <fullName evidence="1">Uncharacterized protein</fullName>
    </submittedName>
</protein>
<evidence type="ECO:0000313" key="2">
    <source>
        <dbReference type="Proteomes" id="UP000593576"/>
    </source>
</evidence>
<name>A0A7J9LNR4_GOSSC</name>
<dbReference type="OrthoDB" id="1305335at2759"/>
<reference evidence="1 2" key="1">
    <citation type="journal article" date="2019" name="Genome Biol. Evol.">
        <title>Insights into the evolution of the New World diploid cottons (Gossypium, subgenus Houzingenia) based on genome sequencing.</title>
        <authorList>
            <person name="Grover C.E."/>
            <person name="Arick M.A. 2nd"/>
            <person name="Thrash A."/>
            <person name="Conover J.L."/>
            <person name="Sanders W.S."/>
            <person name="Peterson D.G."/>
            <person name="Frelichowski J.E."/>
            <person name="Scheffler J.A."/>
            <person name="Scheffler B.E."/>
            <person name="Wendel J.F."/>
        </authorList>
    </citation>
    <scope>NUCLEOTIDE SEQUENCE [LARGE SCALE GENOMIC DNA]</scope>
    <source>
        <strain evidence="1">1</strain>
        <tissue evidence="1">Leaf</tissue>
    </source>
</reference>